<dbReference type="OrthoDB" id="9795306at2"/>
<feature type="domain" description="YCII-related" evidence="2">
    <location>
        <begin position="1"/>
        <end position="107"/>
    </location>
</feature>
<keyword evidence="4" id="KW-1185">Reference proteome</keyword>
<sequence>MKVMALVKATESSEAGEMPDETLLEAMTRYNEDLAKAGVLIAGEGLHPSSKGVRVRFSDEGRRVVSGPFTETNALIAGFWLWRVESMDEAIDWARRCPNPSPGGPEVEIELRPVFGPEDFSAADPSGAIRAAEDRIRAGLVEGA</sequence>
<proteinExistence type="inferred from homology"/>
<name>A0A432MIB6_9BACT</name>
<organism evidence="3 4">
    <name type="scientific">Tautonia sociabilis</name>
    <dbReference type="NCBI Taxonomy" id="2080755"/>
    <lineage>
        <taxon>Bacteria</taxon>
        <taxon>Pseudomonadati</taxon>
        <taxon>Planctomycetota</taxon>
        <taxon>Planctomycetia</taxon>
        <taxon>Isosphaerales</taxon>
        <taxon>Isosphaeraceae</taxon>
        <taxon>Tautonia</taxon>
    </lineage>
</organism>
<dbReference type="AlphaFoldDB" id="A0A432MIB6"/>
<dbReference type="SUPFAM" id="SSF54909">
    <property type="entry name" value="Dimeric alpha+beta barrel"/>
    <property type="match status" value="1"/>
</dbReference>
<dbReference type="PANTHER" id="PTHR35174:SF4">
    <property type="entry name" value="BLL7163 PROTEIN"/>
    <property type="match status" value="1"/>
</dbReference>
<dbReference type="Gene3D" id="3.30.70.1060">
    <property type="entry name" value="Dimeric alpha+beta barrel"/>
    <property type="match status" value="1"/>
</dbReference>
<evidence type="ECO:0000256" key="1">
    <source>
        <dbReference type="ARBA" id="ARBA00007689"/>
    </source>
</evidence>
<dbReference type="InterPro" id="IPR005545">
    <property type="entry name" value="YCII"/>
</dbReference>
<evidence type="ECO:0000313" key="4">
    <source>
        <dbReference type="Proteomes" id="UP000280296"/>
    </source>
</evidence>
<comment type="similarity">
    <text evidence="1">Belongs to the YciI family.</text>
</comment>
<dbReference type="RefSeq" id="WP_126726145.1">
    <property type="nucleotide sequence ID" value="NZ_RYZH01000026.1"/>
</dbReference>
<dbReference type="InterPro" id="IPR011008">
    <property type="entry name" value="Dimeric_a/b-barrel"/>
</dbReference>
<dbReference type="Proteomes" id="UP000280296">
    <property type="component" value="Unassembled WGS sequence"/>
</dbReference>
<evidence type="ECO:0000259" key="2">
    <source>
        <dbReference type="Pfam" id="PF03795"/>
    </source>
</evidence>
<evidence type="ECO:0000313" key="3">
    <source>
        <dbReference type="EMBL" id="RUL87101.1"/>
    </source>
</evidence>
<dbReference type="EMBL" id="RYZH01000026">
    <property type="protein sequence ID" value="RUL87101.1"/>
    <property type="molecule type" value="Genomic_DNA"/>
</dbReference>
<comment type="caution">
    <text evidence="3">The sequence shown here is derived from an EMBL/GenBank/DDBJ whole genome shotgun (WGS) entry which is preliminary data.</text>
</comment>
<dbReference type="Pfam" id="PF03795">
    <property type="entry name" value="YCII"/>
    <property type="match status" value="1"/>
</dbReference>
<protein>
    <submittedName>
        <fullName evidence="3">YciI family protein</fullName>
    </submittedName>
</protein>
<gene>
    <name evidence="3" type="ORF">TsocGM_14305</name>
</gene>
<reference evidence="3 4" key="1">
    <citation type="submission" date="2018-12" db="EMBL/GenBank/DDBJ databases">
        <authorList>
            <person name="Toschakov S.V."/>
        </authorList>
    </citation>
    <scope>NUCLEOTIDE SEQUENCE [LARGE SCALE GENOMIC DNA]</scope>
    <source>
        <strain evidence="3 4">GM2012</strain>
    </source>
</reference>
<dbReference type="PANTHER" id="PTHR35174">
    <property type="entry name" value="BLL7171 PROTEIN-RELATED"/>
    <property type="match status" value="1"/>
</dbReference>
<accession>A0A432MIB6</accession>
<reference evidence="3 4" key="2">
    <citation type="submission" date="2019-01" db="EMBL/GenBank/DDBJ databases">
        <title>Tautonia sociabilis, a novel thermotolerant planctomycete of Isosphaeraceae family, isolated from a 4000 m deep subterranean habitat.</title>
        <authorList>
            <person name="Kovaleva O.L."/>
            <person name="Elcheninov A.G."/>
            <person name="Van Heerden E."/>
            <person name="Toshchakov S.V."/>
            <person name="Novikov A."/>
            <person name="Bonch-Osmolovskaya E.A."/>
            <person name="Kublanov I.V."/>
        </authorList>
    </citation>
    <scope>NUCLEOTIDE SEQUENCE [LARGE SCALE GENOMIC DNA]</scope>
    <source>
        <strain evidence="3 4">GM2012</strain>
    </source>
</reference>